<dbReference type="SUPFAM" id="SSF46894">
    <property type="entry name" value="C-terminal effector domain of the bipartite response regulators"/>
    <property type="match status" value="1"/>
</dbReference>
<dbReference type="PROSITE" id="PS00622">
    <property type="entry name" value="HTH_LUXR_1"/>
    <property type="match status" value="1"/>
</dbReference>
<dbReference type="AlphaFoldDB" id="A0A917ZTI5"/>
<dbReference type="Proteomes" id="UP000641932">
    <property type="component" value="Unassembled WGS sequence"/>
</dbReference>
<reference evidence="6" key="2">
    <citation type="submission" date="2020-09" db="EMBL/GenBank/DDBJ databases">
        <authorList>
            <person name="Sun Q."/>
            <person name="Zhou Y."/>
        </authorList>
    </citation>
    <scope>NUCLEOTIDE SEQUENCE</scope>
    <source>
        <strain evidence="6">CGMCC 4.7201</strain>
    </source>
</reference>
<proteinExistence type="predicted"/>
<evidence type="ECO:0000313" key="6">
    <source>
        <dbReference type="EMBL" id="GGO91961.1"/>
    </source>
</evidence>
<feature type="domain" description="HTH luxR-type" evidence="5">
    <location>
        <begin position="24"/>
        <end position="87"/>
    </location>
</feature>
<keyword evidence="3" id="KW-0804">Transcription</keyword>
<evidence type="ECO:0000256" key="2">
    <source>
        <dbReference type="ARBA" id="ARBA00023125"/>
    </source>
</evidence>
<reference evidence="6" key="1">
    <citation type="journal article" date="2014" name="Int. J. Syst. Evol. Microbiol.">
        <title>Complete genome sequence of Corynebacterium casei LMG S-19264T (=DSM 44701T), isolated from a smear-ripened cheese.</title>
        <authorList>
            <consortium name="US DOE Joint Genome Institute (JGI-PGF)"/>
            <person name="Walter F."/>
            <person name="Albersmeier A."/>
            <person name="Kalinowski J."/>
            <person name="Ruckert C."/>
        </authorList>
    </citation>
    <scope>NUCLEOTIDE SEQUENCE</scope>
    <source>
        <strain evidence="6">CGMCC 4.7201</strain>
    </source>
</reference>
<feature type="region of interest" description="Disordered" evidence="4">
    <location>
        <begin position="15"/>
        <end position="44"/>
    </location>
</feature>
<dbReference type="SMART" id="SM00421">
    <property type="entry name" value="HTH_LUXR"/>
    <property type="match status" value="1"/>
</dbReference>
<protein>
    <recommendedName>
        <fullName evidence="5">HTH luxR-type domain-containing protein</fullName>
    </recommendedName>
</protein>
<evidence type="ECO:0000259" key="5">
    <source>
        <dbReference type="PROSITE" id="PS50043"/>
    </source>
</evidence>
<dbReference type="CDD" id="cd06170">
    <property type="entry name" value="LuxR_C_like"/>
    <property type="match status" value="1"/>
</dbReference>
<dbReference type="Gene3D" id="1.10.10.10">
    <property type="entry name" value="Winged helix-like DNA-binding domain superfamily/Winged helix DNA-binding domain"/>
    <property type="match status" value="1"/>
</dbReference>
<dbReference type="InterPro" id="IPR000792">
    <property type="entry name" value="Tscrpt_reg_LuxR_C"/>
</dbReference>
<sequence>MRVAGAADLAELIRTQVLDDSPRPPAQPAQLTAREPEVAEPVAEGLSNQAVATRLCLSRRTVETQLSAIYRKADAPSRAALASLRTGTAFGGLS</sequence>
<evidence type="ECO:0000256" key="1">
    <source>
        <dbReference type="ARBA" id="ARBA00023015"/>
    </source>
</evidence>
<dbReference type="GO" id="GO:0006355">
    <property type="term" value="P:regulation of DNA-templated transcription"/>
    <property type="evidence" value="ECO:0007669"/>
    <property type="project" value="InterPro"/>
</dbReference>
<accession>A0A917ZTI5</accession>
<dbReference type="InterPro" id="IPR036388">
    <property type="entry name" value="WH-like_DNA-bd_sf"/>
</dbReference>
<keyword evidence="7" id="KW-1185">Reference proteome</keyword>
<evidence type="ECO:0000256" key="3">
    <source>
        <dbReference type="ARBA" id="ARBA00023163"/>
    </source>
</evidence>
<gene>
    <name evidence="6" type="ORF">GCM10012280_41050</name>
</gene>
<dbReference type="PANTHER" id="PTHR44688:SF16">
    <property type="entry name" value="DNA-BINDING TRANSCRIPTIONAL ACTIVATOR DEVR_DOSR"/>
    <property type="match status" value="1"/>
</dbReference>
<dbReference type="GO" id="GO:0003677">
    <property type="term" value="F:DNA binding"/>
    <property type="evidence" value="ECO:0007669"/>
    <property type="project" value="UniProtKB-KW"/>
</dbReference>
<dbReference type="Pfam" id="PF00196">
    <property type="entry name" value="GerE"/>
    <property type="match status" value="1"/>
</dbReference>
<name>A0A917ZTI5_9ACTN</name>
<dbReference type="EMBL" id="BMMS01000017">
    <property type="protein sequence ID" value="GGO91961.1"/>
    <property type="molecule type" value="Genomic_DNA"/>
</dbReference>
<dbReference type="PANTHER" id="PTHR44688">
    <property type="entry name" value="DNA-BINDING TRANSCRIPTIONAL ACTIVATOR DEVR_DOSR"/>
    <property type="match status" value="1"/>
</dbReference>
<keyword evidence="2" id="KW-0238">DNA-binding</keyword>
<keyword evidence="1" id="KW-0805">Transcription regulation</keyword>
<dbReference type="PROSITE" id="PS50043">
    <property type="entry name" value="HTH_LUXR_2"/>
    <property type="match status" value="1"/>
</dbReference>
<dbReference type="PRINTS" id="PR00038">
    <property type="entry name" value="HTHLUXR"/>
</dbReference>
<evidence type="ECO:0000256" key="4">
    <source>
        <dbReference type="SAM" id="MobiDB-lite"/>
    </source>
</evidence>
<dbReference type="RefSeq" id="WP_229698615.1">
    <property type="nucleotide sequence ID" value="NZ_BMMS01000017.1"/>
</dbReference>
<organism evidence="6 7">
    <name type="scientific">Wenjunlia tyrosinilytica</name>
    <dbReference type="NCBI Taxonomy" id="1544741"/>
    <lineage>
        <taxon>Bacteria</taxon>
        <taxon>Bacillati</taxon>
        <taxon>Actinomycetota</taxon>
        <taxon>Actinomycetes</taxon>
        <taxon>Kitasatosporales</taxon>
        <taxon>Streptomycetaceae</taxon>
        <taxon>Wenjunlia</taxon>
    </lineage>
</organism>
<comment type="caution">
    <text evidence="6">The sequence shown here is derived from an EMBL/GenBank/DDBJ whole genome shotgun (WGS) entry which is preliminary data.</text>
</comment>
<dbReference type="InterPro" id="IPR016032">
    <property type="entry name" value="Sig_transdc_resp-reg_C-effctor"/>
</dbReference>
<evidence type="ECO:0000313" key="7">
    <source>
        <dbReference type="Proteomes" id="UP000641932"/>
    </source>
</evidence>